<dbReference type="Proteomes" id="UP000214365">
    <property type="component" value="Unassembled WGS sequence"/>
</dbReference>
<dbReference type="STRING" id="1441469.A0A1Q5QB43"/>
<protein>
    <recommendedName>
        <fullName evidence="11">Seipin</fullName>
    </recommendedName>
</protein>
<feature type="compositionally biased region" description="Basic and acidic residues" evidence="7">
    <location>
        <begin position="237"/>
        <end position="248"/>
    </location>
</feature>
<name>A0A1Q5QB43_TALAT</name>
<keyword evidence="6 8" id="KW-0472">Membrane</keyword>
<evidence type="ECO:0000256" key="3">
    <source>
        <dbReference type="ARBA" id="ARBA00022824"/>
    </source>
</evidence>
<evidence type="ECO:0000313" key="10">
    <source>
        <dbReference type="Proteomes" id="UP000214365"/>
    </source>
</evidence>
<dbReference type="GO" id="GO:0140042">
    <property type="term" value="P:lipid droplet formation"/>
    <property type="evidence" value="ECO:0007669"/>
    <property type="project" value="UniProtKB-ARBA"/>
</dbReference>
<evidence type="ECO:0008006" key="11">
    <source>
        <dbReference type="Google" id="ProtNLM"/>
    </source>
</evidence>
<dbReference type="EMBL" id="LFMY01000002">
    <property type="protein sequence ID" value="OKL63140.1"/>
    <property type="molecule type" value="Genomic_DNA"/>
</dbReference>
<feature type="region of interest" description="Disordered" evidence="7">
    <location>
        <begin position="237"/>
        <end position="263"/>
    </location>
</feature>
<comment type="caution">
    <text evidence="9">The sequence shown here is derived from an EMBL/GenBank/DDBJ whole genome shotgun (WGS) entry which is preliminary data.</text>
</comment>
<proteinExistence type="predicted"/>
<dbReference type="InterPro" id="IPR009617">
    <property type="entry name" value="Seipin"/>
</dbReference>
<keyword evidence="3" id="KW-0256">Endoplasmic reticulum</keyword>
<dbReference type="AlphaFoldDB" id="A0A1Q5QB43"/>
<evidence type="ECO:0000256" key="2">
    <source>
        <dbReference type="ARBA" id="ARBA00022692"/>
    </source>
</evidence>
<dbReference type="PANTHER" id="PTHR21212">
    <property type="entry name" value="BERNARDINELLI-SEIP CONGENITAL LIPODYSTROPHY 2 HOMOLOG BSCL2 PROTEIN"/>
    <property type="match status" value="1"/>
</dbReference>
<feature type="region of interest" description="Disordered" evidence="7">
    <location>
        <begin position="1"/>
        <end position="20"/>
    </location>
</feature>
<sequence>MTRAVTLMRDQQQYGEQRDGHPWGITALGADLVSLQQYDVSISLKLPRTPENLAAGNFMLDLALLSPPQSSMMGANTSTSLIAHSRRPAILTYTSPLMDTAHTLARMPLYLIGWQREAETLHVPMFENIEFARGWRNVPGSLRLEIQSREQMQVYDVEVRFLAKFSGLRWLMYRWRLLSFFTFTSMFWSVSMITSTIVWLLLSQYWGSRVEGDRRMKSEKTEDGDTPIKEEYDEASIKNEDDAARQEEIEQTTNIAPLNNETEEAESIRAIRYDSDSGRGTAFDGYNILGAQRRRSHMSDLPES</sequence>
<feature type="transmembrane region" description="Helical" evidence="8">
    <location>
        <begin position="177"/>
        <end position="202"/>
    </location>
</feature>
<feature type="compositionally biased region" description="Polar residues" evidence="7">
    <location>
        <begin position="251"/>
        <end position="260"/>
    </location>
</feature>
<evidence type="ECO:0000256" key="4">
    <source>
        <dbReference type="ARBA" id="ARBA00022989"/>
    </source>
</evidence>
<dbReference type="CDD" id="cd23995">
    <property type="entry name" value="Seipin_BSCL2_like"/>
    <property type="match status" value="1"/>
</dbReference>
<comment type="subcellular location">
    <subcellularLocation>
        <location evidence="1">Endoplasmic reticulum membrane</location>
        <topology evidence="1">Multi-pass membrane protein</topology>
    </subcellularLocation>
</comment>
<dbReference type="GO" id="GO:0006629">
    <property type="term" value="P:lipid metabolic process"/>
    <property type="evidence" value="ECO:0007669"/>
    <property type="project" value="UniProtKB-KW"/>
</dbReference>
<evidence type="ECO:0000256" key="1">
    <source>
        <dbReference type="ARBA" id="ARBA00004477"/>
    </source>
</evidence>
<keyword evidence="2 8" id="KW-0812">Transmembrane</keyword>
<dbReference type="PANTHER" id="PTHR21212:SF0">
    <property type="entry name" value="SEIPIN"/>
    <property type="match status" value="1"/>
</dbReference>
<dbReference type="RefSeq" id="XP_020123261.1">
    <property type="nucleotide sequence ID" value="XM_020261285.1"/>
</dbReference>
<evidence type="ECO:0000313" key="9">
    <source>
        <dbReference type="EMBL" id="OKL63140.1"/>
    </source>
</evidence>
<dbReference type="GO" id="GO:0005789">
    <property type="term" value="C:endoplasmic reticulum membrane"/>
    <property type="evidence" value="ECO:0007669"/>
    <property type="project" value="UniProtKB-SubCell"/>
</dbReference>
<dbReference type="GeneID" id="31001358"/>
<evidence type="ECO:0000256" key="6">
    <source>
        <dbReference type="ARBA" id="ARBA00023136"/>
    </source>
</evidence>
<dbReference type="Pfam" id="PF06775">
    <property type="entry name" value="Seipin"/>
    <property type="match status" value="1"/>
</dbReference>
<gene>
    <name evidence="9" type="ORF">UA08_01603</name>
</gene>
<evidence type="ECO:0000256" key="7">
    <source>
        <dbReference type="SAM" id="MobiDB-lite"/>
    </source>
</evidence>
<accession>A0A1Q5QB43</accession>
<keyword evidence="4 8" id="KW-1133">Transmembrane helix</keyword>
<reference evidence="9 10" key="1">
    <citation type="submission" date="2015-06" db="EMBL/GenBank/DDBJ databases">
        <title>Talaromyces atroroseus IBT 11181 draft genome.</title>
        <authorList>
            <person name="Rasmussen K.B."/>
            <person name="Rasmussen S."/>
            <person name="Petersen B."/>
            <person name="Sicheritz-Ponten T."/>
            <person name="Mortensen U.H."/>
            <person name="Thrane U."/>
        </authorList>
    </citation>
    <scope>NUCLEOTIDE SEQUENCE [LARGE SCALE GENOMIC DNA]</scope>
    <source>
        <strain evidence="9 10">IBT 11181</strain>
    </source>
</reference>
<keyword evidence="5" id="KW-0443">Lipid metabolism</keyword>
<evidence type="ECO:0000256" key="8">
    <source>
        <dbReference type="SAM" id="Phobius"/>
    </source>
</evidence>
<dbReference type="OrthoDB" id="3990054at2759"/>
<keyword evidence="10" id="KW-1185">Reference proteome</keyword>
<evidence type="ECO:0000256" key="5">
    <source>
        <dbReference type="ARBA" id="ARBA00023098"/>
    </source>
</evidence>
<organism evidence="9 10">
    <name type="scientific">Talaromyces atroroseus</name>
    <dbReference type="NCBI Taxonomy" id="1441469"/>
    <lineage>
        <taxon>Eukaryota</taxon>
        <taxon>Fungi</taxon>
        <taxon>Dikarya</taxon>
        <taxon>Ascomycota</taxon>
        <taxon>Pezizomycotina</taxon>
        <taxon>Eurotiomycetes</taxon>
        <taxon>Eurotiomycetidae</taxon>
        <taxon>Eurotiales</taxon>
        <taxon>Trichocomaceae</taxon>
        <taxon>Talaromyces</taxon>
        <taxon>Talaromyces sect. Trachyspermi</taxon>
    </lineage>
</organism>